<protein>
    <submittedName>
        <fullName evidence="5">Glutamine--fructose-6-phosphate aminotransferase [isomerizing]</fullName>
        <ecNumber evidence="5">2.6.1.16</ecNumber>
    </submittedName>
</protein>
<dbReference type="InterPro" id="IPR035466">
    <property type="entry name" value="GlmS/AgaS_SIS"/>
</dbReference>
<dbReference type="EC" id="2.6.1.16" evidence="5"/>
<keyword evidence="1 5" id="KW-0032">Aminotransferase</keyword>
<feature type="transmembrane region" description="Helical" evidence="3">
    <location>
        <begin position="295"/>
        <end position="315"/>
    </location>
</feature>
<dbReference type="GO" id="GO:1901135">
    <property type="term" value="P:carbohydrate derivative metabolic process"/>
    <property type="evidence" value="ECO:0007669"/>
    <property type="project" value="InterPro"/>
</dbReference>
<proteinExistence type="predicted"/>
<keyword evidence="3" id="KW-0812">Transmembrane</keyword>
<dbReference type="GO" id="GO:0097367">
    <property type="term" value="F:carbohydrate derivative binding"/>
    <property type="evidence" value="ECO:0007669"/>
    <property type="project" value="InterPro"/>
</dbReference>
<dbReference type="Pfam" id="PF01380">
    <property type="entry name" value="SIS"/>
    <property type="match status" value="2"/>
</dbReference>
<dbReference type="Proteomes" id="UP000193900">
    <property type="component" value="Unassembled WGS sequence"/>
</dbReference>
<accession>A0A1Y5SYW8</accession>
<keyword evidence="5" id="KW-0808">Transferase</keyword>
<dbReference type="CDD" id="cd05009">
    <property type="entry name" value="SIS_GlmS_GlmD_2"/>
    <property type="match status" value="1"/>
</dbReference>
<dbReference type="RefSeq" id="WP_234992155.1">
    <property type="nucleotide sequence ID" value="NZ_FWFZ01000009.1"/>
</dbReference>
<gene>
    <name evidence="5" type="primary">glmS_2</name>
    <name evidence="5" type="ORF">ROA7023_02158</name>
</gene>
<dbReference type="PANTHER" id="PTHR10937">
    <property type="entry name" value="GLUCOSAMINE--FRUCTOSE-6-PHOSPHATE AMINOTRANSFERASE, ISOMERIZING"/>
    <property type="match status" value="1"/>
</dbReference>
<keyword evidence="3" id="KW-1133">Transmembrane helix</keyword>
<evidence type="ECO:0000256" key="1">
    <source>
        <dbReference type="ARBA" id="ARBA00022576"/>
    </source>
</evidence>
<name>A0A1Y5SYW8_9RHOB</name>
<feature type="domain" description="SIS" evidence="4">
    <location>
        <begin position="198"/>
        <end position="329"/>
    </location>
</feature>
<dbReference type="GO" id="GO:0004360">
    <property type="term" value="F:glutamine-fructose-6-phosphate transaminase (isomerizing) activity"/>
    <property type="evidence" value="ECO:0007669"/>
    <property type="project" value="UniProtKB-EC"/>
</dbReference>
<evidence type="ECO:0000313" key="5">
    <source>
        <dbReference type="EMBL" id="SLN50085.1"/>
    </source>
</evidence>
<organism evidence="5 6">
    <name type="scientific">Roseisalinus antarcticus</name>
    <dbReference type="NCBI Taxonomy" id="254357"/>
    <lineage>
        <taxon>Bacteria</taxon>
        <taxon>Pseudomonadati</taxon>
        <taxon>Pseudomonadota</taxon>
        <taxon>Alphaproteobacteria</taxon>
        <taxon>Rhodobacterales</taxon>
        <taxon>Roseobacteraceae</taxon>
        <taxon>Roseisalinus</taxon>
    </lineage>
</organism>
<dbReference type="PROSITE" id="PS51464">
    <property type="entry name" value="SIS"/>
    <property type="match status" value="2"/>
</dbReference>
<dbReference type="SUPFAM" id="SSF53697">
    <property type="entry name" value="SIS domain"/>
    <property type="match status" value="1"/>
</dbReference>
<dbReference type="InterPro" id="IPR046348">
    <property type="entry name" value="SIS_dom_sf"/>
</dbReference>
<dbReference type="PANTHER" id="PTHR10937:SF8">
    <property type="entry name" value="AMINOTRANSFERASE-RELATED"/>
    <property type="match status" value="1"/>
</dbReference>
<feature type="domain" description="SIS" evidence="4">
    <location>
        <begin position="32"/>
        <end position="180"/>
    </location>
</feature>
<evidence type="ECO:0000313" key="6">
    <source>
        <dbReference type="Proteomes" id="UP000193900"/>
    </source>
</evidence>
<dbReference type="AlphaFoldDB" id="A0A1Y5SYW8"/>
<dbReference type="Gene3D" id="3.40.50.10490">
    <property type="entry name" value="Glucose-6-phosphate isomerase like protein, domain 1"/>
    <property type="match status" value="2"/>
</dbReference>
<keyword evidence="3" id="KW-0472">Membrane</keyword>
<evidence type="ECO:0000256" key="2">
    <source>
        <dbReference type="ARBA" id="ARBA00022737"/>
    </source>
</evidence>
<sequence length="339" mass="34392">MSEAAVKQPGALMAAESAQALEVFGRAAATDLAARLASLAPGRLRAFYTVARGSSDAAANVLSYEIMRETGLPVTSLPPSVFSIGEGVDLAGCGVIVISQSGGSNDLVRAARGAKARGATVIAITNAPDSPVEAEADVTLPIDAGEERAVPATKTVVGAIGTGMALLSALVPGYAARARASARAVSNGSTGLAAAGDIRSVLLRAQHVYVIGRDTGYGAAQEVALKLKECCALHAEAYSASEVLHGPLQLVTKPLTVLILDTGAPEIQESLDTAEARLREGRATVIRIRPSDAGFAGLTPAAAAAVLLAILYPVVLDTALALGHDPDAPDTLSKVTRTT</sequence>
<dbReference type="InterPro" id="IPR035490">
    <property type="entry name" value="GlmS/FrlB_SIS"/>
</dbReference>
<keyword evidence="2" id="KW-0677">Repeat</keyword>
<dbReference type="CDD" id="cd05008">
    <property type="entry name" value="SIS_GlmS_GlmD_1"/>
    <property type="match status" value="1"/>
</dbReference>
<evidence type="ECO:0000256" key="3">
    <source>
        <dbReference type="SAM" id="Phobius"/>
    </source>
</evidence>
<keyword evidence="6" id="KW-1185">Reference proteome</keyword>
<dbReference type="InterPro" id="IPR001347">
    <property type="entry name" value="SIS_dom"/>
</dbReference>
<dbReference type="EMBL" id="FWFZ01000009">
    <property type="protein sequence ID" value="SLN50085.1"/>
    <property type="molecule type" value="Genomic_DNA"/>
</dbReference>
<reference evidence="5 6" key="1">
    <citation type="submission" date="2017-03" db="EMBL/GenBank/DDBJ databases">
        <authorList>
            <person name="Afonso C.L."/>
            <person name="Miller P.J."/>
            <person name="Scott M.A."/>
            <person name="Spackman E."/>
            <person name="Goraichik I."/>
            <person name="Dimitrov K.M."/>
            <person name="Suarez D.L."/>
            <person name="Swayne D.E."/>
        </authorList>
    </citation>
    <scope>NUCLEOTIDE SEQUENCE [LARGE SCALE GENOMIC DNA]</scope>
    <source>
        <strain evidence="5 6">CECT 7023</strain>
    </source>
</reference>
<evidence type="ECO:0000259" key="4">
    <source>
        <dbReference type="PROSITE" id="PS51464"/>
    </source>
</evidence>